<sequence length="3727" mass="425072">MDEPPVAGAISWVRSLLYRIKHTILTFLEQPETLESTQSTVAKKKYVQMAMKFRDYELKKYVDDLKKIVNCYHSVMDSLSEAQFTMLAQEIREVKQVMDFGCKRLKWSSLGVPEFIKQALQAVTKFESVVNQIQNNERDIDSKLQSMAMTNLLKCPVPDKSNNLPGIKEFCEHIEQERAKTVHLLSRKYADIGPLITKTEHLIMQSSSGKATSMADYYKHWESKVFASLVKMVMRSIQAFNIALMGRTTLFKIDAILSAPKIVLQPQSNEIYRLIMQSIRDCVESTKQFMSWMHGTCIECPPQRVEGEDELVTFSFYSDVCQDPQINESAITVSQNVQQLLLSMDQYLSRWKRYLPLWEKKKFMVNETFAARKPSFVMYDDKLQFLSHISQEVMLEPLFKTDHVIHLNLEPLVHTVQKTVESRISSLGSQLNITAKEDLFNLRDELLQLSAKLKQSPETFEDLKSVLATISGIRDMSLEVELRFRDIKERYRTLAMYKVEVEDDEHELEVGIDQMWSDLFKEARQVDRSLTDVKKSFTQTTKEKMEEFTQDLSIFAESFNMHGPQAVGVDLDKGLSIMVVYEAELAKILGGRQELTNAEKLLDLPITVYPEVITMQKDMKGLRQIYDVYKAQKDAKTQWSQTLWVDLNIQLLQDGIEGFIKNLMQLPKDVRALAVASFLEGHMKEFRESLPLLLDLKNEAIRDRHWKELMERTGTNFEMNPGTFTLENMFAMELHKHVNVIGDIVTSAVKELSIEKGVKEVVETWESMKFSVLPYFKGTEERGSILGAVDEILLSLENDAMNLQSMAGSRFVGHFLGTIQQWEKDLSLICETIEVLLLVQRKWMYLESIFIGGDICSQLPEEAKKFDIIDKKFKEIMSDTVKNPNIKRCCLVPNRLTDLQALSEGLERCQKSLSDYLDSKRNVFPRFFFISDDELLSILGSSEYACVQEHIIKMYDNIVSLRFDVDSHGETVAGALVSAEGEVMELRKPVPVEGRVEEWMTGVLLEMRRTNRLITKEAIFYYCIDTSRVDWMLLYQGMVVLAVNQVWWTWEVEDVFKNVKKGEKNALKNYAKKMHQQIDELVARITQPMNKNDRRKFNSVLIINVHARDIVDSFVLNSIMDAGEFEWESQLRFYWVQEQDDLFVRQCSASFSYGYEYMGLNGRLVITPLTDRIYLTLTQALSMYLGGAPAGPAGTGKTESTKDLAKALGLLCVVTNCGEGMDYMAVGKILSGLAQCGAWGCFDEFNRIDASVLSVISSQIQTIRNALILHLKRFQFEGQEISLDGRMGIFITMNPGYAGRTELPESVKALFRPVVVIVPDLQLICEIMLFSEGFLMAKVLAKKMTVLYKLAREQLSKQSHYDFGLRALKSVLVMAGELKRDSPEINEDVVLMRALRDMNLPKFVFEDVPLFLGLISDLFPQLDCPRVCYPSLNDAVEHILHESKYVIISNQVDKVVQIYETMMTRHTTMIVGPTGGGKSVVISTLCQAQTKLGLQTKMYPLNPKAMSVIELYGILDPDTRDWTDGILSNIFRDINKPTDKEERRYILFDGDVDALWVENMNSVMDDNKLLTLANGERIRLQNHCALLFEVGDLQFASPATVSRCGMVYVDPKNLRYTPYWQRWLNNRPEKEQEVLNKLFEKYVHGCIEMIVDGIVDGKQGEKLKTVVPQTDLNMVTQLCLTLDALLESESSRGEVLECYFLEALYCSLGATLLESGRIKFDELIRTISCLTVVHDEKTLAGPGEIPGYLETLYDFHFDGTEEKWVPWSSLVTKYIHNPEMKFADILVPTVDTTKASWILEQMVKIKRPVLLVGESGTSKTATIHNFLKNLNSEKKITLIINFSSRTTSMDVQRNLEASVEKRTKEIYGPPVGKRLLIFMDDMNMPKVDNYNTQQPIALLKLLLDRGGMYDRGNQLNYKLLKDLGFVASMGKAGGGRNEVDPRFISLFSVFSIPFPAVESLNLIYASILKGHTRLFEEAIQKVCDKVTFCTLELYNSIIKDLPPTPSKFHYIFNLRDLSRVYNGLTLTKPDRFLTVTQFVRVWRNECLRIFHDRLIDETDKALVQGHIKKLVEEHFKSDFEAVIKDPILFGDYKTALSETEPRVYEDIHDYDASKALFQEILEEYNENMSSMNLVLFDDALEHLTRVHRIIRVDLGHALLVGVGGSGKQSLTKLAAFTAGCEVFEIILSRGYSESNLREDLKTLYLKLGIENKKIVFLFTDSHVAEEGFLELINNMLTSGIVPALFPDDEKDSIVNQLRDEALKMGVGPSKESLWQFFVNKSANNLHIVLGMSPVGDTLRTRCRNFPGLMNNTVIDWFLPWPPQALLAVAQSFLGESPMIPQVHSADVIDHNYLDFINTYSKLLEENDQYILAQCKHLEGGLDKLKEASEQLAELNVKLAVQKVVLAEKSIACETLLNEIVTNTTVAEEKKKLAEDKAEEIEEQNKVIAVEKKEAESSLAEALPALAAARNALQDLEKSDVTEIRSFAKPPKQVQMVCECILVLRGHKEISWQAAKGMMSEANFLRSLMEMDCDSISNGQLRTVKGFLKNLHTSFEEMQAISRAGSGMLKFVEATMGFCEVAKEIKPKREKVALLEKNFFQSKKELESIQSELSNIQKELQALGDKYQAAIEEKQLLQEEAEVMERRLISADKLITGLSSENERWGSEGLPPDELSVQNGILTTRGSRFPMCIDPQQQALSWIKKKEENNQLKISSFNDPDFLKQLEMAVKYGFPFLFQDVDEYIDPVIDNVLEKNVKGAEGRQVIMLGDKEVDYDPNFKLYLNTKLANPKYNPSVFGKAMVINYTVTLKGLEDQLLSVIMGFEKKELEEQRESLIQETSNNKKLLKNLGDSLLRELSLCTGNILDNTELVCTLEKTKSKASEVFEKLQLAVKTSVDVDKLRDGYRPAAKRGAILFFVLTEMALVNSMYQYSLASYLELFDFSLRKALPDSVLPLRLKNIINTLTYSVYNYGCTGLFERHKLLFSFNMTIKIEQAEGRAVQEELEFFIKGNLSLEKSNCKKPCDWLQDQGWEDIVKLAELFPEQFGSLPDDVEKKSADWKSWYDLDGPEQAPFPMKYQASLSAFQKLLLLRCFRVDRVYRAVTDYVTVTMGKKYVQPPVINFDAIYEQSTPSSPIIFTLSPGSDPAGDLMKLADRSGFGGSKFKFLAMGQGQEKVALQLLENAASRGQWLMLQNCHLLVKWLKDLEKSLERITKPNPNFRLWITTNPIQDFPIGILQKSLKVVTEPPNGLKLNLRSTFSKISNETLTQCPHPAFRSLLYVLAFFHAVVQERRKYGKIGWNVSYEFNDSDFFVCVEIMNTYLTKSHNQGDSNIPWGSLKYLIGEVMYGGRAIDSFDRRILSVYMDEYLGDFLFYTFRRFHFFENKDVDYKIPPNGPKTIYVDEIETLPLANTPEVLGLHSNAEIGYYTQAAKDMWTHLIYLQPQTGESGGGISRDQYISQVAQDIQSRLPQLYDMDVIRKKIGQDISPTSVVLLQELERFNKLVVRMQRSLAELQRALAGEVGMSSELDEVAQSLFNGHIPAMWKKLAPDTLKSLGNWMSHFRRRYEQYSHWVDEGEPKVMWLSGLHIPESYLTAMVQASCRKNGWPLDLSTLYTQVTQYRSEEEVSDRPGQGCFVSGLYLEGADWDMEKGCLVRSKPKVLVTELPILKVIPIEARQLRLQDTLRTPVYTTSLRRNAMGLGLVFEADLFTTIDISHWVLQGVCLYLNAD</sequence>
<dbReference type="GO" id="GO:0008569">
    <property type="term" value="F:minus-end-directed microtubule motor activity"/>
    <property type="evidence" value="ECO:0007669"/>
    <property type="project" value="InterPro"/>
</dbReference>
<dbReference type="FunFam" id="1.10.8.710:FF:000002">
    <property type="entry name" value="dynein heavy chain 17, axonemal"/>
    <property type="match status" value="1"/>
</dbReference>
<dbReference type="SUPFAM" id="SSF52540">
    <property type="entry name" value="P-loop containing nucleoside triphosphate hydrolases"/>
    <property type="match status" value="4"/>
</dbReference>
<dbReference type="InterPro" id="IPR043157">
    <property type="entry name" value="Dynein_AAA1S"/>
</dbReference>
<dbReference type="FunFam" id="1.10.8.1220:FF:000001">
    <property type="entry name" value="Dynein axonemal heavy chain 5"/>
    <property type="match status" value="1"/>
</dbReference>
<dbReference type="FunFam" id="1.20.58.1120:FF:000008">
    <property type="entry name" value="Dynein heavy chain 10, axonemal"/>
    <property type="match status" value="1"/>
</dbReference>
<feature type="domain" description="AAA+ ATPase" evidence="15">
    <location>
        <begin position="1185"/>
        <end position="1321"/>
    </location>
</feature>
<evidence type="ECO:0000256" key="11">
    <source>
        <dbReference type="ARBA" id="ARBA00023175"/>
    </source>
</evidence>
<feature type="coiled-coil region" evidence="14">
    <location>
        <begin position="2377"/>
        <end position="2457"/>
    </location>
</feature>
<feature type="domain" description="AAA+ ATPase" evidence="15">
    <location>
        <begin position="2153"/>
        <end position="2354"/>
    </location>
</feature>
<dbReference type="FunFam" id="1.10.287.2620:FF:000002">
    <property type="entry name" value="Dynein heavy chain 2, axonemal"/>
    <property type="match status" value="1"/>
</dbReference>
<dbReference type="InterPro" id="IPR035706">
    <property type="entry name" value="AAA_9"/>
</dbReference>
<evidence type="ECO:0000256" key="2">
    <source>
        <dbReference type="ARBA" id="ARBA00008887"/>
    </source>
</evidence>
<evidence type="ECO:0000259" key="15">
    <source>
        <dbReference type="SMART" id="SM00382"/>
    </source>
</evidence>
<comment type="similarity">
    <text evidence="2">Belongs to the dynein heavy chain family.</text>
</comment>
<evidence type="ECO:0000313" key="17">
    <source>
        <dbReference type="Proteomes" id="UP001153269"/>
    </source>
</evidence>
<dbReference type="InterPro" id="IPR035699">
    <property type="entry name" value="AAA_6"/>
</dbReference>
<evidence type="ECO:0000256" key="7">
    <source>
        <dbReference type="ARBA" id="ARBA00022840"/>
    </source>
</evidence>
<accession>A0A9N7UUR8</accession>
<dbReference type="GO" id="GO:0097729">
    <property type="term" value="C:9+2 motile cilium"/>
    <property type="evidence" value="ECO:0007669"/>
    <property type="project" value="UniProtKB-ARBA"/>
</dbReference>
<keyword evidence="6" id="KW-0547">Nucleotide-binding</keyword>
<dbReference type="InterPro" id="IPR003593">
    <property type="entry name" value="AAA+_ATPase"/>
</dbReference>
<dbReference type="Gene3D" id="3.20.180.20">
    <property type="entry name" value="Dynein heavy chain, N-terminal domain 2"/>
    <property type="match status" value="1"/>
</dbReference>
<dbReference type="GO" id="GO:0005874">
    <property type="term" value="C:microtubule"/>
    <property type="evidence" value="ECO:0007669"/>
    <property type="project" value="UniProtKB-KW"/>
</dbReference>
<dbReference type="Gene3D" id="1.20.920.20">
    <property type="match status" value="1"/>
</dbReference>
<evidence type="ECO:0000313" key="16">
    <source>
        <dbReference type="EMBL" id="CAB1437043.1"/>
    </source>
</evidence>
<dbReference type="InterPro" id="IPR041658">
    <property type="entry name" value="AAA_lid_11"/>
</dbReference>
<dbReference type="GO" id="GO:0051959">
    <property type="term" value="F:dynein light intermediate chain binding"/>
    <property type="evidence" value="ECO:0007669"/>
    <property type="project" value="InterPro"/>
</dbReference>
<keyword evidence="3" id="KW-0963">Cytoplasm</keyword>
<dbReference type="InterPro" id="IPR013602">
    <property type="entry name" value="Dynein_heavy_linker"/>
</dbReference>
<dbReference type="Gene3D" id="1.10.8.1220">
    <property type="match status" value="1"/>
</dbReference>
<dbReference type="FunFam" id="3.40.50.300:FF:000063">
    <property type="entry name" value="dynein heavy chain 6, axonemal"/>
    <property type="match status" value="1"/>
</dbReference>
<evidence type="ECO:0000256" key="4">
    <source>
        <dbReference type="ARBA" id="ARBA00022701"/>
    </source>
</evidence>
<dbReference type="InterPro" id="IPR004273">
    <property type="entry name" value="Dynein_heavy_D6_P-loop"/>
</dbReference>
<protein>
    <recommendedName>
        <fullName evidence="15">AAA+ ATPase domain-containing protein</fullName>
    </recommendedName>
</protein>
<dbReference type="InterPro" id="IPR041466">
    <property type="entry name" value="Dynein_AAA5_ext"/>
</dbReference>
<feature type="domain" description="AAA+ ATPase" evidence="15">
    <location>
        <begin position="1464"/>
        <end position="1612"/>
    </location>
</feature>
<dbReference type="Gene3D" id="3.10.490.20">
    <property type="match status" value="1"/>
</dbReference>
<keyword evidence="5" id="KW-0677">Repeat</keyword>
<gene>
    <name evidence="16" type="ORF">PLEPLA_LOCUS25076</name>
</gene>
<dbReference type="FunFam" id="3.40.50.300:FF:002141">
    <property type="entry name" value="Dynein heavy chain"/>
    <property type="match status" value="1"/>
</dbReference>
<dbReference type="Pfam" id="PF12780">
    <property type="entry name" value="AAA_8"/>
    <property type="match status" value="1"/>
</dbReference>
<dbReference type="Gene3D" id="1.10.8.710">
    <property type="match status" value="1"/>
</dbReference>
<dbReference type="Pfam" id="PF08393">
    <property type="entry name" value="DHC_N2"/>
    <property type="match status" value="1"/>
</dbReference>
<dbReference type="Gene3D" id="1.20.140.100">
    <property type="entry name" value="Dynein heavy chain, N-terminal domain 2"/>
    <property type="match status" value="1"/>
</dbReference>
<dbReference type="GO" id="GO:0007018">
    <property type="term" value="P:microtubule-based movement"/>
    <property type="evidence" value="ECO:0007669"/>
    <property type="project" value="InterPro"/>
</dbReference>
<keyword evidence="12" id="KW-0206">Cytoskeleton</keyword>
<dbReference type="Pfam" id="PF17852">
    <property type="entry name" value="Dynein_AAA_lid"/>
    <property type="match status" value="1"/>
</dbReference>
<evidence type="ECO:0000256" key="1">
    <source>
        <dbReference type="ARBA" id="ARBA00004430"/>
    </source>
</evidence>
<evidence type="ECO:0000256" key="10">
    <source>
        <dbReference type="ARBA" id="ARBA00023069"/>
    </source>
</evidence>
<dbReference type="GO" id="GO:0008017">
    <property type="term" value="F:microtubule binding"/>
    <property type="evidence" value="ECO:0007669"/>
    <property type="project" value="UniProtKB-ARBA"/>
</dbReference>
<keyword evidence="10" id="KW-0969">Cilium</keyword>
<dbReference type="Pfam" id="PF12774">
    <property type="entry name" value="AAA_6"/>
    <property type="match status" value="1"/>
</dbReference>
<keyword evidence="11" id="KW-0505">Motor protein</keyword>
<dbReference type="FunFam" id="3.40.50.300:FF:000153">
    <property type="entry name" value="Dynein axonemal heavy chain 1"/>
    <property type="match status" value="1"/>
</dbReference>
<dbReference type="FunFam" id="3.20.180.20:FF:000001">
    <property type="entry name" value="Dynein axonemal heavy chain 5"/>
    <property type="match status" value="1"/>
</dbReference>
<dbReference type="Pfam" id="PF18198">
    <property type="entry name" value="AAA_lid_11"/>
    <property type="match status" value="1"/>
</dbReference>
<dbReference type="GO" id="GO:0045505">
    <property type="term" value="F:dynein intermediate chain binding"/>
    <property type="evidence" value="ECO:0007669"/>
    <property type="project" value="InterPro"/>
</dbReference>
<dbReference type="InterPro" id="IPR042228">
    <property type="entry name" value="Dynein_linker_3"/>
</dbReference>
<feature type="domain" description="AAA+ ATPase" evidence="15">
    <location>
        <begin position="1805"/>
        <end position="1958"/>
    </location>
</feature>
<dbReference type="Pfam" id="PF22597">
    <property type="entry name" value="DYN_lid"/>
    <property type="match status" value="1"/>
</dbReference>
<evidence type="ECO:0000256" key="12">
    <source>
        <dbReference type="ARBA" id="ARBA00023212"/>
    </source>
</evidence>
<keyword evidence="13" id="KW-0966">Cell projection</keyword>
<evidence type="ECO:0000256" key="14">
    <source>
        <dbReference type="SAM" id="Coils"/>
    </source>
</evidence>
<dbReference type="InterPro" id="IPR013594">
    <property type="entry name" value="Dynein_heavy_tail"/>
</dbReference>
<dbReference type="GO" id="GO:0005858">
    <property type="term" value="C:axonemal dynein complex"/>
    <property type="evidence" value="ECO:0007669"/>
    <property type="project" value="UniProtKB-ARBA"/>
</dbReference>
<dbReference type="FunFam" id="1.20.140.100:FF:000013">
    <property type="entry name" value="Dynein heavy chain 10, axonemal"/>
    <property type="match status" value="1"/>
</dbReference>
<evidence type="ECO:0000256" key="8">
    <source>
        <dbReference type="ARBA" id="ARBA00023017"/>
    </source>
</evidence>
<dbReference type="FunFam" id="1.20.920.20:FF:000008">
    <property type="entry name" value="Dynein heavy chain 10, axonemal"/>
    <property type="match status" value="1"/>
</dbReference>
<dbReference type="FunFam" id="3.10.490.20:FF:000006">
    <property type="entry name" value="Dynein axonemal heavy chain 10"/>
    <property type="match status" value="1"/>
</dbReference>
<dbReference type="Pfam" id="PF08385">
    <property type="entry name" value="DHC_N1"/>
    <property type="match status" value="1"/>
</dbReference>
<evidence type="ECO:0000256" key="9">
    <source>
        <dbReference type="ARBA" id="ARBA00023054"/>
    </source>
</evidence>
<dbReference type="Gene3D" id="1.20.58.1120">
    <property type="match status" value="1"/>
</dbReference>
<dbReference type="Gene3D" id="1.10.8.720">
    <property type="entry name" value="Region D6 of dynein motor"/>
    <property type="match status" value="1"/>
</dbReference>
<dbReference type="Pfam" id="PF18199">
    <property type="entry name" value="Dynein_C"/>
    <property type="match status" value="1"/>
</dbReference>
<dbReference type="Pfam" id="PF12775">
    <property type="entry name" value="AAA_7"/>
    <property type="match status" value="1"/>
</dbReference>
<dbReference type="InterPro" id="IPR027417">
    <property type="entry name" value="P-loop_NTPase"/>
</dbReference>
<reference evidence="16" key="1">
    <citation type="submission" date="2020-03" db="EMBL/GenBank/DDBJ databases">
        <authorList>
            <person name="Weist P."/>
        </authorList>
    </citation>
    <scope>NUCLEOTIDE SEQUENCE</scope>
</reference>
<dbReference type="InterPro" id="IPR026983">
    <property type="entry name" value="DHC"/>
</dbReference>
<organism evidence="16 17">
    <name type="scientific">Pleuronectes platessa</name>
    <name type="common">European plaice</name>
    <dbReference type="NCBI Taxonomy" id="8262"/>
    <lineage>
        <taxon>Eukaryota</taxon>
        <taxon>Metazoa</taxon>
        <taxon>Chordata</taxon>
        <taxon>Craniata</taxon>
        <taxon>Vertebrata</taxon>
        <taxon>Euteleostomi</taxon>
        <taxon>Actinopterygii</taxon>
        <taxon>Neopterygii</taxon>
        <taxon>Teleostei</taxon>
        <taxon>Neoteleostei</taxon>
        <taxon>Acanthomorphata</taxon>
        <taxon>Carangaria</taxon>
        <taxon>Pleuronectiformes</taxon>
        <taxon>Pleuronectoidei</taxon>
        <taxon>Pleuronectidae</taxon>
        <taxon>Pleuronectes</taxon>
    </lineage>
</organism>
<dbReference type="SMART" id="SM00382">
    <property type="entry name" value="AAA"/>
    <property type="match status" value="4"/>
</dbReference>
<dbReference type="PANTHER" id="PTHR22878">
    <property type="entry name" value="DYNEIN HEAVY CHAIN 6, AXONEMAL-LIKE-RELATED"/>
    <property type="match status" value="1"/>
</dbReference>
<dbReference type="FunFam" id="1.10.472.130:FF:000010">
    <property type="entry name" value="Dynein axonemal heavy chain 10"/>
    <property type="match status" value="1"/>
</dbReference>
<dbReference type="Gene3D" id="3.40.50.300">
    <property type="entry name" value="P-loop containing nucleotide triphosphate hydrolases"/>
    <property type="match status" value="5"/>
</dbReference>
<dbReference type="InterPro" id="IPR042219">
    <property type="entry name" value="AAA_lid_11_sf"/>
</dbReference>
<evidence type="ECO:0000256" key="5">
    <source>
        <dbReference type="ARBA" id="ARBA00022737"/>
    </source>
</evidence>
<dbReference type="Gene3D" id="1.10.472.130">
    <property type="match status" value="1"/>
</dbReference>
<dbReference type="FunFam" id="1.20.920.30:FF:000007">
    <property type="entry name" value="Dynein axonemal heavy chain 10"/>
    <property type="match status" value="1"/>
</dbReference>
<comment type="subcellular location">
    <subcellularLocation>
        <location evidence="1">Cytoplasm</location>
        <location evidence="1">Cytoskeleton</location>
        <location evidence="1">Cilium axoneme</location>
    </subcellularLocation>
</comment>
<dbReference type="InterPro" id="IPR024317">
    <property type="entry name" value="Dynein_heavy_chain_D4_dom"/>
</dbReference>
<keyword evidence="9 14" id="KW-0175">Coiled coil</keyword>
<dbReference type="EMBL" id="CADEAL010001978">
    <property type="protein sequence ID" value="CAB1437043.1"/>
    <property type="molecule type" value="Genomic_DNA"/>
</dbReference>
<dbReference type="Gene3D" id="6.10.140.1060">
    <property type="match status" value="1"/>
</dbReference>
<dbReference type="FunFam" id="3.40.50.300:FF:001855">
    <property type="entry name" value="Dynein axonemal heavy chain 10"/>
    <property type="match status" value="1"/>
</dbReference>
<keyword evidence="7" id="KW-0067">ATP-binding</keyword>
<comment type="caution">
    <text evidence="16">The sequence shown here is derived from an EMBL/GenBank/DDBJ whole genome shotgun (WGS) entry which is preliminary data.</text>
</comment>
<dbReference type="InterPro" id="IPR041228">
    <property type="entry name" value="Dynein_C"/>
</dbReference>
<dbReference type="PANTHER" id="PTHR22878:SF63">
    <property type="entry name" value="DYNEIN AXONEMAL HEAVY CHAIN 10"/>
    <property type="match status" value="1"/>
</dbReference>
<keyword evidence="4" id="KW-0493">Microtubule</keyword>
<dbReference type="InterPro" id="IPR042222">
    <property type="entry name" value="Dynein_2_N"/>
</dbReference>
<dbReference type="GO" id="GO:0005524">
    <property type="term" value="F:ATP binding"/>
    <property type="evidence" value="ECO:0007669"/>
    <property type="project" value="UniProtKB-KW"/>
</dbReference>
<dbReference type="FunFam" id="3.40.50.300:FF:000049">
    <property type="entry name" value="Dynein, axonemal, heavy chain 5"/>
    <property type="match status" value="1"/>
</dbReference>
<dbReference type="Gene3D" id="1.10.287.2620">
    <property type="match status" value="1"/>
</dbReference>
<dbReference type="FunFam" id="1.20.1270.280:FF:000005">
    <property type="entry name" value="Dynein axonemal heavy chain 10"/>
    <property type="match status" value="1"/>
</dbReference>
<evidence type="ECO:0000256" key="3">
    <source>
        <dbReference type="ARBA" id="ARBA00022490"/>
    </source>
</evidence>
<feature type="coiled-coil region" evidence="14">
    <location>
        <begin position="2605"/>
        <end position="2653"/>
    </location>
</feature>
<keyword evidence="8" id="KW-0243">Dynein</keyword>
<name>A0A9N7UUR8_PLEPL</name>
<dbReference type="Gene3D" id="1.20.1270.280">
    <property type="match status" value="1"/>
</dbReference>
<dbReference type="Proteomes" id="UP001153269">
    <property type="component" value="Unassembled WGS sequence"/>
</dbReference>
<dbReference type="InterPro" id="IPR054354">
    <property type="entry name" value="DYNC2H1-like_lid"/>
</dbReference>
<proteinExistence type="inferred from homology"/>
<dbReference type="FunFam" id="1.10.8.720:FF:000005">
    <property type="entry name" value="Dynein axonemal heavy chain 10"/>
    <property type="match status" value="1"/>
</dbReference>
<evidence type="ECO:0000256" key="13">
    <source>
        <dbReference type="ARBA" id="ARBA00023273"/>
    </source>
</evidence>
<evidence type="ECO:0000256" key="6">
    <source>
        <dbReference type="ARBA" id="ARBA00022741"/>
    </source>
</evidence>
<dbReference type="Pfam" id="PF12781">
    <property type="entry name" value="AAA_9"/>
    <property type="match status" value="1"/>
</dbReference>
<dbReference type="Pfam" id="PF03028">
    <property type="entry name" value="Dynein_heavy"/>
    <property type="match status" value="1"/>
</dbReference>
<dbReference type="InterPro" id="IPR043160">
    <property type="entry name" value="Dynein_C_barrel"/>
</dbReference>
<dbReference type="Gene3D" id="1.20.920.30">
    <property type="match status" value="1"/>
</dbReference>
<keyword evidence="17" id="KW-1185">Reference proteome</keyword>